<feature type="compositionally biased region" description="Pro residues" evidence="2">
    <location>
        <begin position="416"/>
        <end position="427"/>
    </location>
</feature>
<evidence type="ECO:0008006" key="5">
    <source>
        <dbReference type="Google" id="ProtNLM"/>
    </source>
</evidence>
<dbReference type="STRING" id="3068.D8U653"/>
<evidence type="ECO:0000313" key="4">
    <source>
        <dbReference type="Proteomes" id="UP000001058"/>
    </source>
</evidence>
<dbReference type="GO" id="GO:0005506">
    <property type="term" value="F:iron ion binding"/>
    <property type="evidence" value="ECO:0007669"/>
    <property type="project" value="InterPro"/>
</dbReference>
<dbReference type="Proteomes" id="UP000001058">
    <property type="component" value="Unassembled WGS sequence"/>
</dbReference>
<keyword evidence="4" id="KW-1185">Reference proteome</keyword>
<protein>
    <recommendedName>
        <fullName evidence="5">Cytochrome P450</fullName>
    </recommendedName>
</protein>
<dbReference type="EMBL" id="GL378361">
    <property type="protein sequence ID" value="EFJ44879.1"/>
    <property type="molecule type" value="Genomic_DNA"/>
</dbReference>
<dbReference type="GeneID" id="9617322"/>
<dbReference type="PANTHER" id="PTHR24305">
    <property type="entry name" value="CYTOCHROME P450"/>
    <property type="match status" value="1"/>
</dbReference>
<dbReference type="PANTHER" id="PTHR24305:SF166">
    <property type="entry name" value="CYTOCHROME P450 12A4, MITOCHONDRIAL-RELATED"/>
    <property type="match status" value="1"/>
</dbReference>
<reference evidence="3 4" key="1">
    <citation type="journal article" date="2010" name="Science">
        <title>Genomic analysis of organismal complexity in the multicellular green alga Volvox carteri.</title>
        <authorList>
            <person name="Prochnik S.E."/>
            <person name="Umen J."/>
            <person name="Nedelcu A.M."/>
            <person name="Hallmann A."/>
            <person name="Miller S.M."/>
            <person name="Nishii I."/>
            <person name="Ferris P."/>
            <person name="Kuo A."/>
            <person name="Mitros T."/>
            <person name="Fritz-Laylin L.K."/>
            <person name="Hellsten U."/>
            <person name="Chapman J."/>
            <person name="Simakov O."/>
            <person name="Rensing S.A."/>
            <person name="Terry A."/>
            <person name="Pangilinan J."/>
            <person name="Kapitonov V."/>
            <person name="Jurka J."/>
            <person name="Salamov A."/>
            <person name="Shapiro H."/>
            <person name="Schmutz J."/>
            <person name="Grimwood J."/>
            <person name="Lindquist E."/>
            <person name="Lucas S."/>
            <person name="Grigoriev I.V."/>
            <person name="Schmitt R."/>
            <person name="Kirk D."/>
            <person name="Rokhsar D.S."/>
        </authorList>
    </citation>
    <scope>NUCLEOTIDE SEQUENCE [LARGE SCALE GENOMIC DNA]</scope>
    <source>
        <strain evidence="4">f. Nagariensis / Eve</strain>
    </source>
</reference>
<dbReference type="SUPFAM" id="SSF48264">
    <property type="entry name" value="Cytochrome P450"/>
    <property type="match status" value="1"/>
</dbReference>
<dbReference type="InterPro" id="IPR036396">
    <property type="entry name" value="Cyt_P450_sf"/>
</dbReference>
<proteinExistence type="inferred from homology"/>
<dbReference type="Pfam" id="PF00067">
    <property type="entry name" value="p450"/>
    <property type="match status" value="1"/>
</dbReference>
<dbReference type="Gene3D" id="1.10.630.10">
    <property type="entry name" value="Cytochrome P450"/>
    <property type="match status" value="1"/>
</dbReference>
<sequence>MRPDYHVQMLEWANQYGGVYKFSLGFQWVVVVSDPRIAVQVLGRGPDSIPRKCVGYKFFDLATNAAGAHSFFTTSDETQWAAVRKAAAAAFSSANVRKAFPIALRHSRLVAAALDPAVQPDPANPTNITTLRRGFLWSRWWPAGAANGKPPSADAADAVACVVKAAGGTNGMAAAVTPSPKLTEHLELSMLHVFMEALFGIRPEDFPGRQVAADMNLVLEEANERLKVPLRKVAMALVRPTAQARIRAAQLRLAKVYGDMYEIIRSRCSPSTRLPPEGVTDLWACLGRVRHPVTGAPLGRDALVPEIGALMMAGFDTSSHSVAWVLFALAAHPGAQLRCRQELAARGLVAEGAGSQARDPTLDDLTQLPYLNAVIDETMRMFPVAATASVSSLAKASPSRRSAQPITTFFLYAQSFPPPPPPPPPQPRQGKSPNNPPPTNRPGRPYR</sequence>
<dbReference type="PRINTS" id="PR00463">
    <property type="entry name" value="EP450I"/>
</dbReference>
<dbReference type="InterPro" id="IPR050121">
    <property type="entry name" value="Cytochrome_P450_monoxygenase"/>
</dbReference>
<organism evidence="4">
    <name type="scientific">Volvox carteri f. nagariensis</name>
    <dbReference type="NCBI Taxonomy" id="3068"/>
    <lineage>
        <taxon>Eukaryota</taxon>
        <taxon>Viridiplantae</taxon>
        <taxon>Chlorophyta</taxon>
        <taxon>core chlorophytes</taxon>
        <taxon>Chlorophyceae</taxon>
        <taxon>CS clade</taxon>
        <taxon>Chlamydomonadales</taxon>
        <taxon>Volvocaceae</taxon>
        <taxon>Volvox</taxon>
    </lineage>
</organism>
<accession>D8U653</accession>
<dbReference type="AlphaFoldDB" id="D8U653"/>
<dbReference type="GO" id="GO:0004497">
    <property type="term" value="F:monooxygenase activity"/>
    <property type="evidence" value="ECO:0007669"/>
    <property type="project" value="InterPro"/>
</dbReference>
<comment type="similarity">
    <text evidence="1">Belongs to the cytochrome P450 family.</text>
</comment>
<dbReference type="PRINTS" id="PR00385">
    <property type="entry name" value="P450"/>
</dbReference>
<dbReference type="GO" id="GO:0020037">
    <property type="term" value="F:heme binding"/>
    <property type="evidence" value="ECO:0007669"/>
    <property type="project" value="InterPro"/>
</dbReference>
<evidence type="ECO:0000256" key="2">
    <source>
        <dbReference type="SAM" id="MobiDB-lite"/>
    </source>
</evidence>
<dbReference type="OrthoDB" id="1486960at2759"/>
<dbReference type="eggNOG" id="KOG0157">
    <property type="taxonomic scope" value="Eukaryota"/>
</dbReference>
<gene>
    <name evidence="3" type="ORF">VOLCADRAFT_94927</name>
</gene>
<feature type="region of interest" description="Disordered" evidence="2">
    <location>
        <begin position="410"/>
        <end position="447"/>
    </location>
</feature>
<dbReference type="InterPro" id="IPR002401">
    <property type="entry name" value="Cyt_P450_E_grp-I"/>
</dbReference>
<dbReference type="KEGG" id="vcn:VOLCADRAFT_94927"/>
<name>D8U653_VOLCA</name>
<dbReference type="RefSeq" id="XP_002954162.1">
    <property type="nucleotide sequence ID" value="XM_002954116.1"/>
</dbReference>
<dbReference type="InParanoid" id="D8U653"/>
<dbReference type="InterPro" id="IPR001128">
    <property type="entry name" value="Cyt_P450"/>
</dbReference>
<evidence type="ECO:0000313" key="3">
    <source>
        <dbReference type="EMBL" id="EFJ44879.1"/>
    </source>
</evidence>
<dbReference type="GO" id="GO:0016705">
    <property type="term" value="F:oxidoreductase activity, acting on paired donors, with incorporation or reduction of molecular oxygen"/>
    <property type="evidence" value="ECO:0007669"/>
    <property type="project" value="InterPro"/>
</dbReference>
<evidence type="ECO:0000256" key="1">
    <source>
        <dbReference type="ARBA" id="ARBA00010617"/>
    </source>
</evidence>